<dbReference type="InterPro" id="IPR036010">
    <property type="entry name" value="2Fe-2S_ferredoxin-like_sf"/>
</dbReference>
<dbReference type="RefSeq" id="WP_029708330.1">
    <property type="nucleotide sequence ID" value="NZ_CP019239.1"/>
</dbReference>
<feature type="domain" description="2Fe-2S ferredoxin-type" evidence="1">
    <location>
        <begin position="236"/>
        <end position="326"/>
    </location>
</feature>
<dbReference type="PANTHER" id="PTHR47354">
    <property type="entry name" value="NADH OXIDOREDUCTASE HCR"/>
    <property type="match status" value="1"/>
</dbReference>
<dbReference type="PANTHER" id="PTHR47354:SF2">
    <property type="entry name" value="BLR2392 PROTEIN"/>
    <property type="match status" value="1"/>
</dbReference>
<dbReference type="eggNOG" id="COG1018">
    <property type="taxonomic scope" value="Bacteria"/>
</dbReference>
<dbReference type="InterPro" id="IPR050415">
    <property type="entry name" value="MRET"/>
</dbReference>
<dbReference type="Pfam" id="PF00111">
    <property type="entry name" value="Fer2"/>
    <property type="match status" value="1"/>
</dbReference>
<evidence type="ECO:0000313" key="4">
    <source>
        <dbReference type="Proteomes" id="UP000186110"/>
    </source>
</evidence>
<keyword evidence="4" id="KW-1185">Reference proteome</keyword>
<dbReference type="PROSITE" id="PS51384">
    <property type="entry name" value="FAD_FR"/>
    <property type="match status" value="1"/>
</dbReference>
<dbReference type="EMBL" id="CP019239">
    <property type="protein sequence ID" value="APW43310.1"/>
    <property type="molecule type" value="Genomic_DNA"/>
</dbReference>
<reference evidence="3 4" key="1">
    <citation type="submission" date="2017-01" db="EMBL/GenBank/DDBJ databases">
        <authorList>
            <person name="Mah S.A."/>
            <person name="Swanson W.J."/>
            <person name="Moy G.W."/>
            <person name="Vacquier V.D."/>
        </authorList>
    </citation>
    <scope>NUCLEOTIDE SEQUENCE [LARGE SCALE GENOMIC DNA]</scope>
    <source>
        <strain evidence="3 4">DSM 22694</strain>
    </source>
</reference>
<dbReference type="PRINTS" id="PR00409">
    <property type="entry name" value="PHDIOXRDTASE"/>
</dbReference>
<protein>
    <submittedName>
        <fullName evidence="3">Oxidoreductase</fullName>
    </submittedName>
</protein>
<evidence type="ECO:0000313" key="3">
    <source>
        <dbReference type="EMBL" id="APW43310.1"/>
    </source>
</evidence>
<gene>
    <name evidence="3" type="ORF">RS694_12755</name>
</gene>
<dbReference type="KEGG" id="rsb:RS694_12755"/>
<dbReference type="InterPro" id="IPR039261">
    <property type="entry name" value="FNR_nucleotide-bd"/>
</dbReference>
<dbReference type="PROSITE" id="PS51085">
    <property type="entry name" value="2FE2S_FER_2"/>
    <property type="match status" value="1"/>
</dbReference>
<evidence type="ECO:0000259" key="2">
    <source>
        <dbReference type="PROSITE" id="PS51384"/>
    </source>
</evidence>
<dbReference type="Gene3D" id="3.40.50.80">
    <property type="entry name" value="Nucleotide-binding domain of ferredoxin-NADP reductase (FNR) module"/>
    <property type="match status" value="1"/>
</dbReference>
<dbReference type="SUPFAM" id="SSF63380">
    <property type="entry name" value="Riboflavin synthase domain-like"/>
    <property type="match status" value="1"/>
</dbReference>
<dbReference type="InterPro" id="IPR012675">
    <property type="entry name" value="Beta-grasp_dom_sf"/>
</dbReference>
<dbReference type="AlphaFoldDB" id="A0A1P8KBB9"/>
<feature type="domain" description="FAD-binding FR-type" evidence="2">
    <location>
        <begin position="5"/>
        <end position="110"/>
    </location>
</feature>
<dbReference type="CDD" id="cd00207">
    <property type="entry name" value="fer2"/>
    <property type="match status" value="1"/>
</dbReference>
<dbReference type="InterPro" id="IPR017938">
    <property type="entry name" value="Riboflavin_synthase-like_b-brl"/>
</dbReference>
<dbReference type="GO" id="GO:0016491">
    <property type="term" value="F:oxidoreductase activity"/>
    <property type="evidence" value="ECO:0007669"/>
    <property type="project" value="InterPro"/>
</dbReference>
<name>A0A1P8KBB9_9BURK</name>
<dbReference type="GO" id="GO:0051537">
    <property type="term" value="F:2 iron, 2 sulfur cluster binding"/>
    <property type="evidence" value="ECO:0007669"/>
    <property type="project" value="InterPro"/>
</dbReference>
<evidence type="ECO:0000259" key="1">
    <source>
        <dbReference type="PROSITE" id="PS51085"/>
    </source>
</evidence>
<sequence>MATNLYWADARVQSYRDITPTVREFTLALEAPAPVSSPAHGPGAHLPVQLLVNGRPQTRTYSLVSAPEGQTCCIAVKRLEQGRGGSMAMWQLAVGDRLRVGEPRNDFPLSLQAPAYLLVAGGVGVTALVRMAQTLAQRGAQVRMLLAARSDEELAYVEALREALGERLQTHVSAHGERIDFASEIAALPAGAQLMCCGPVSMLDAARQAWAQANRPVADLRFETFGSSGRLAPQAFQVQIPRQQIDITVAADCSLLDAIEMAGVQALSNCRRGECGLCAMDVLAVEGEIDHRDVFLSTHEKQQNQRICICVSRVVGRITLDSAYRPDRFDAAA</sequence>
<dbReference type="STRING" id="1484693.RS694_12755"/>
<dbReference type="SUPFAM" id="SSF52343">
    <property type="entry name" value="Ferredoxin reductase-like, C-terminal NADP-linked domain"/>
    <property type="match status" value="1"/>
</dbReference>
<dbReference type="Pfam" id="PF00970">
    <property type="entry name" value="FAD_binding_6"/>
    <property type="match status" value="1"/>
</dbReference>
<dbReference type="SUPFAM" id="SSF54292">
    <property type="entry name" value="2Fe-2S ferredoxin-like"/>
    <property type="match status" value="1"/>
</dbReference>
<dbReference type="InterPro" id="IPR017927">
    <property type="entry name" value="FAD-bd_FR_type"/>
</dbReference>
<accession>A0A1P8KBB9</accession>
<dbReference type="Gene3D" id="3.10.20.30">
    <property type="match status" value="1"/>
</dbReference>
<dbReference type="PROSITE" id="PS00197">
    <property type="entry name" value="2FE2S_FER_1"/>
    <property type="match status" value="1"/>
</dbReference>
<dbReference type="InterPro" id="IPR008333">
    <property type="entry name" value="Cbr1-like_FAD-bd_dom"/>
</dbReference>
<dbReference type="InterPro" id="IPR001041">
    <property type="entry name" value="2Fe-2S_ferredoxin-type"/>
</dbReference>
<proteinExistence type="predicted"/>
<dbReference type="Gene3D" id="2.40.30.10">
    <property type="entry name" value="Translation factors"/>
    <property type="match status" value="1"/>
</dbReference>
<dbReference type="CDD" id="cd06185">
    <property type="entry name" value="PDR_like"/>
    <property type="match status" value="1"/>
</dbReference>
<dbReference type="Proteomes" id="UP000186110">
    <property type="component" value="Chromosome"/>
</dbReference>
<organism evidence="3 4">
    <name type="scientific">Rhodoferax saidenbachensis</name>
    <dbReference type="NCBI Taxonomy" id="1484693"/>
    <lineage>
        <taxon>Bacteria</taxon>
        <taxon>Pseudomonadati</taxon>
        <taxon>Pseudomonadota</taxon>
        <taxon>Betaproteobacteria</taxon>
        <taxon>Burkholderiales</taxon>
        <taxon>Comamonadaceae</taxon>
        <taxon>Rhodoferax</taxon>
    </lineage>
</organism>
<dbReference type="InterPro" id="IPR006058">
    <property type="entry name" value="2Fe2S_fd_BS"/>
</dbReference>